<dbReference type="EMBL" id="FR824184">
    <property type="protein sequence ID" value="CCA21957.1"/>
    <property type="molecule type" value="Genomic_DNA"/>
</dbReference>
<sequence length="185" mass="21219">MYIEMEKDNPGADPESTRSKFSTEIEIHTTQPRHVLAQVYANVGVGQAQKSAIPQQSESVLVEVPVPFAIDVLLHCFPLYPERVLNLNFVDRSTPKLYFLDDKPNDQLYHDTSYKLSRTEFGRLPADVNFGGIMWEKQTVQFYYFKSKSVVPREMMKHLMGYLPGNPSILPQNCKCELFKSMPVI</sequence>
<reference evidence="1" key="1">
    <citation type="journal article" date="2011" name="PLoS Biol.">
        <title>Gene gain and loss during evolution of obligate parasitism in the white rust pathogen of Arabidopsis thaliana.</title>
        <authorList>
            <person name="Kemen E."/>
            <person name="Gardiner A."/>
            <person name="Schultz-Larsen T."/>
            <person name="Kemen A.C."/>
            <person name="Balmuth A.L."/>
            <person name="Robert-Seilaniantz A."/>
            <person name="Bailey K."/>
            <person name="Holub E."/>
            <person name="Studholme D.J."/>
            <person name="Maclean D."/>
            <person name="Jones J.D."/>
        </authorList>
    </citation>
    <scope>NUCLEOTIDE SEQUENCE</scope>
</reference>
<evidence type="ECO:0000313" key="1">
    <source>
        <dbReference type="EMBL" id="CCA21957.1"/>
    </source>
</evidence>
<organism evidence="1">
    <name type="scientific">Albugo laibachii Nc14</name>
    <dbReference type="NCBI Taxonomy" id="890382"/>
    <lineage>
        <taxon>Eukaryota</taxon>
        <taxon>Sar</taxon>
        <taxon>Stramenopiles</taxon>
        <taxon>Oomycota</taxon>
        <taxon>Peronosporomycetes</taxon>
        <taxon>Albuginales</taxon>
        <taxon>Albuginaceae</taxon>
        <taxon>Albugo</taxon>
    </lineage>
</organism>
<protein>
    <submittedName>
        <fullName evidence="1">AlNc14C139G7188 protein</fullName>
    </submittedName>
</protein>
<dbReference type="HOGENOM" id="CLU_1463795_0_0_1"/>
<reference evidence="1" key="2">
    <citation type="submission" date="2011-02" db="EMBL/GenBank/DDBJ databases">
        <authorList>
            <person name="MacLean D."/>
        </authorList>
    </citation>
    <scope>NUCLEOTIDE SEQUENCE</scope>
</reference>
<gene>
    <name evidence="1" type="primary">AlNc14C139G7188</name>
    <name evidence="1" type="ORF">ALNC14_081000</name>
</gene>
<name>F0WKZ8_9STRA</name>
<accession>F0WKZ8</accession>
<dbReference type="AlphaFoldDB" id="F0WKZ8"/>
<proteinExistence type="predicted"/>